<dbReference type="GO" id="GO:0046872">
    <property type="term" value="F:metal ion binding"/>
    <property type="evidence" value="ECO:0007669"/>
    <property type="project" value="InterPro"/>
</dbReference>
<proteinExistence type="inferred from homology"/>
<evidence type="ECO:0000256" key="1">
    <source>
        <dbReference type="ARBA" id="ARBA00010052"/>
    </source>
</evidence>
<evidence type="ECO:0000256" key="3">
    <source>
        <dbReference type="ARBA" id="ARBA00022759"/>
    </source>
</evidence>
<keyword evidence="5" id="KW-1185">Reference proteome</keyword>
<protein>
    <submittedName>
        <fullName evidence="6">Coatomer subunit epsilon</fullName>
    </submittedName>
</protein>
<dbReference type="InterPro" id="IPR044925">
    <property type="entry name" value="His-Me_finger_sf"/>
</dbReference>
<keyword evidence="3" id="KW-0378">Hydrolase</keyword>
<organism evidence="5 6">
    <name type="scientific">Heterorhabditis bacteriophora</name>
    <name type="common">Entomopathogenic nematode worm</name>
    <dbReference type="NCBI Taxonomy" id="37862"/>
    <lineage>
        <taxon>Eukaryota</taxon>
        <taxon>Metazoa</taxon>
        <taxon>Ecdysozoa</taxon>
        <taxon>Nematoda</taxon>
        <taxon>Chromadorea</taxon>
        <taxon>Rhabditida</taxon>
        <taxon>Rhabditina</taxon>
        <taxon>Rhabditomorpha</taxon>
        <taxon>Strongyloidea</taxon>
        <taxon>Heterorhabditidae</taxon>
        <taxon>Heterorhabditis</taxon>
    </lineage>
</organism>
<dbReference type="Proteomes" id="UP000095283">
    <property type="component" value="Unplaced"/>
</dbReference>
<dbReference type="GO" id="GO:0004521">
    <property type="term" value="F:RNA endonuclease activity"/>
    <property type="evidence" value="ECO:0007669"/>
    <property type="project" value="TreeGrafter"/>
</dbReference>
<feature type="domain" description="DNA/RNA non-specific endonuclease/pyrophosphatase/phosphodiesterase" evidence="4">
    <location>
        <begin position="82"/>
        <end position="156"/>
    </location>
</feature>
<reference evidence="6" key="1">
    <citation type="submission" date="2016-11" db="UniProtKB">
        <authorList>
            <consortium name="WormBaseParasite"/>
        </authorList>
    </citation>
    <scope>IDENTIFICATION</scope>
</reference>
<keyword evidence="3" id="KW-0255">Endonuclease</keyword>
<dbReference type="PANTHER" id="PTHR13966">
    <property type="entry name" value="ENDONUCLEASE RELATED"/>
    <property type="match status" value="1"/>
</dbReference>
<evidence type="ECO:0000259" key="4">
    <source>
        <dbReference type="Pfam" id="PF01223"/>
    </source>
</evidence>
<evidence type="ECO:0000313" key="5">
    <source>
        <dbReference type="Proteomes" id="UP000095283"/>
    </source>
</evidence>
<dbReference type="InterPro" id="IPR040255">
    <property type="entry name" value="Non-specific_endonuclease"/>
</dbReference>
<name>A0A1I7XG46_HETBA</name>
<dbReference type="GO" id="GO:0003676">
    <property type="term" value="F:nucleic acid binding"/>
    <property type="evidence" value="ECO:0007669"/>
    <property type="project" value="InterPro"/>
</dbReference>
<dbReference type="InterPro" id="IPR044929">
    <property type="entry name" value="DNA/RNA_non-sp_Endonuclease_sf"/>
</dbReference>
<dbReference type="GO" id="GO:0000014">
    <property type="term" value="F:single-stranded DNA endodeoxyribonuclease activity"/>
    <property type="evidence" value="ECO:0007669"/>
    <property type="project" value="TreeGrafter"/>
</dbReference>
<dbReference type="SUPFAM" id="SSF54060">
    <property type="entry name" value="His-Me finger endonucleases"/>
    <property type="match status" value="1"/>
</dbReference>
<dbReference type="WBParaSite" id="Hba_16710">
    <property type="protein sequence ID" value="Hba_16710"/>
    <property type="gene ID" value="Hba_16710"/>
</dbReference>
<dbReference type="GO" id="GO:0005743">
    <property type="term" value="C:mitochondrial inner membrane"/>
    <property type="evidence" value="ECO:0007669"/>
    <property type="project" value="TreeGrafter"/>
</dbReference>
<dbReference type="Gene3D" id="1.25.40.10">
    <property type="entry name" value="Tetratricopeptide repeat domain"/>
    <property type="match status" value="3"/>
</dbReference>
<dbReference type="GO" id="GO:0006309">
    <property type="term" value="P:apoptotic DNA fragmentation"/>
    <property type="evidence" value="ECO:0007669"/>
    <property type="project" value="TreeGrafter"/>
</dbReference>
<dbReference type="Pfam" id="PF01223">
    <property type="entry name" value="Endonuclease_NS"/>
    <property type="match status" value="1"/>
</dbReference>
<dbReference type="Gene3D" id="3.40.570.10">
    <property type="entry name" value="Extracellular Endonuclease, subunit A"/>
    <property type="match status" value="1"/>
</dbReference>
<keyword evidence="2" id="KW-0540">Nuclease</keyword>
<dbReference type="InterPro" id="IPR001604">
    <property type="entry name" value="Endo_G_ENPP1-like_dom"/>
</dbReference>
<dbReference type="AlphaFoldDB" id="A0A1I7XG46"/>
<accession>A0A1I7XG46</accession>
<dbReference type="PANTHER" id="PTHR13966:SF5">
    <property type="entry name" value="ENDONUCLEASE G, MITOCHONDRIAL"/>
    <property type="match status" value="1"/>
</dbReference>
<dbReference type="GO" id="GO:0005634">
    <property type="term" value="C:nucleus"/>
    <property type="evidence" value="ECO:0007669"/>
    <property type="project" value="TreeGrafter"/>
</dbReference>
<evidence type="ECO:0000256" key="2">
    <source>
        <dbReference type="ARBA" id="ARBA00022722"/>
    </source>
</evidence>
<comment type="similarity">
    <text evidence="1">Belongs to the DNA/RNA non-specific endonuclease family.</text>
</comment>
<evidence type="ECO:0000313" key="6">
    <source>
        <dbReference type="WBParaSite" id="Hba_16710"/>
    </source>
</evidence>
<sequence length="333" mass="38459">MYMLSCLQSVKNESPYEDVIDMQRAIRLGGIMGLAGGSFLIGMNYSEERSFLRTLSAASAVIPATKIPSLPLPDSTIAISRSSEIMQHGYPGFDNLRTFEDFVLSYDRKTKTAHWVCEHLTPERLVYNSSVDRSKCEFRVDESMHKYFQSENTDYKVIPDSQELTSFYVPLEMIERNGGFLIFDKLPKSHLKKINDSYSIMSLDHLFDIKNSFYLGLYQQCINEAQNPEDALRTLFKCDSLETRAVAVQTLLKMDRVDLAMWVYFRHFKLLRISNFSKEIKKMNEIDEDATLTQLVSNRYIAQMRNSHPTHPWSRDLQAKEDLFDKISIESSA</sequence>
<dbReference type="InterPro" id="IPR011990">
    <property type="entry name" value="TPR-like_helical_dom_sf"/>
</dbReference>
<dbReference type="Pfam" id="PF04733">
    <property type="entry name" value="Coatomer_E"/>
    <property type="match status" value="1"/>
</dbReference>